<keyword evidence="4" id="KW-1185">Reference proteome</keyword>
<proteinExistence type="predicted"/>
<dbReference type="Proteomes" id="UP001190700">
    <property type="component" value="Unassembled WGS sequence"/>
</dbReference>
<protein>
    <submittedName>
        <fullName evidence="3">Uncharacterized protein</fullName>
    </submittedName>
</protein>
<gene>
    <name evidence="3" type="ORF">CYMTET_22778</name>
</gene>
<organism evidence="3 4">
    <name type="scientific">Cymbomonas tetramitiformis</name>
    <dbReference type="NCBI Taxonomy" id="36881"/>
    <lineage>
        <taxon>Eukaryota</taxon>
        <taxon>Viridiplantae</taxon>
        <taxon>Chlorophyta</taxon>
        <taxon>Pyramimonadophyceae</taxon>
        <taxon>Pyramimonadales</taxon>
        <taxon>Pyramimonadaceae</taxon>
        <taxon>Cymbomonas</taxon>
    </lineage>
</organism>
<reference evidence="3 4" key="1">
    <citation type="journal article" date="2015" name="Genome Biol. Evol.">
        <title>Comparative Genomics of a Bacterivorous Green Alga Reveals Evolutionary Causalities and Consequences of Phago-Mixotrophic Mode of Nutrition.</title>
        <authorList>
            <person name="Burns J.A."/>
            <person name="Paasch A."/>
            <person name="Narechania A."/>
            <person name="Kim E."/>
        </authorList>
    </citation>
    <scope>NUCLEOTIDE SEQUENCE [LARGE SCALE GENOMIC DNA]</scope>
    <source>
        <strain evidence="3 4">PLY_AMNH</strain>
    </source>
</reference>
<evidence type="ECO:0000313" key="3">
    <source>
        <dbReference type="EMBL" id="KAK3268733.1"/>
    </source>
</evidence>
<evidence type="ECO:0000256" key="1">
    <source>
        <dbReference type="SAM" id="Coils"/>
    </source>
</evidence>
<keyword evidence="1" id="KW-0175">Coiled coil</keyword>
<accession>A0AAE0FZQ4</accession>
<feature type="region of interest" description="Disordered" evidence="2">
    <location>
        <begin position="293"/>
        <end position="342"/>
    </location>
</feature>
<comment type="caution">
    <text evidence="3">The sequence shown here is derived from an EMBL/GenBank/DDBJ whole genome shotgun (WGS) entry which is preliminary data.</text>
</comment>
<feature type="coiled-coil region" evidence="1">
    <location>
        <begin position="166"/>
        <end position="211"/>
    </location>
</feature>
<evidence type="ECO:0000256" key="2">
    <source>
        <dbReference type="SAM" id="MobiDB-lite"/>
    </source>
</evidence>
<feature type="region of interest" description="Disordered" evidence="2">
    <location>
        <begin position="73"/>
        <end position="110"/>
    </location>
</feature>
<dbReference type="AlphaFoldDB" id="A0AAE0FZQ4"/>
<feature type="compositionally biased region" description="Polar residues" evidence="2">
    <location>
        <begin position="83"/>
        <end position="107"/>
    </location>
</feature>
<name>A0AAE0FZQ4_9CHLO</name>
<sequence length="386" mass="42222">MLPQRLSFPLAAGASALLWAVRRAKNIDSTPSSSANIDGACAWSAEKDVSEGTGLQIVLDVIPENLGVQQEALVSEEGDETSQADTQTSKQRTNSQFIVTSSPSNHAPTDDELKEKIKRIESENIALRAEKLLLQKISKSRRKQYVSLQQDCTRLRELNGQLTAKNADLEEGMRQDEADLEAVVREMDMHMEALEQRALKAEEALKNERQTLALQALEAADLQFERIASSRREETDATKQIVLLEQQVRHLEAALRASRHVEDARTPASASVLSGPKMMSNLCFSPACSPDSGASAEPFGEGTPGSISSKRKVSRFAASGRSSENIGQRGLENDNPNTPSPRAMRSAKVLLQLCRERRGLCAPLNTVSTAPWDTPPCPVLQDVQEP</sequence>
<dbReference type="EMBL" id="LGRX02011615">
    <property type="protein sequence ID" value="KAK3268733.1"/>
    <property type="molecule type" value="Genomic_DNA"/>
</dbReference>
<evidence type="ECO:0000313" key="4">
    <source>
        <dbReference type="Proteomes" id="UP001190700"/>
    </source>
</evidence>